<sequence length="368" mass="36788">MAAAISRRSALAALGVGLGAALAGCDTARTPEESTAAPGPRQPDLTADPEPSPVSAPDSAELLLALARAQHLAATSRAITGAAGWRRTAHQQVQASLDEQVQVLEELLRAGNVPVPTLSPPTTNDGDAATATGPDGAASATGDGAPTTGGGPGDRARSTGDGSATTVSPADRATAQLGDLSRSCLLDVTPEVLGALTAVSAPNLPVLIAIAGQRGATAALFGAEPDWPDLTGPTDAAAAGLLSAYHPAVYGFEVLAARSRGDERAAYERVLDPLRQATRQITALAGDAAAPPPLGYGMPEGTDSAEGRARIAGDLTATLAPTIMAATQTFTGDLDAVTGTVRLLAQAVQLARPWTPMTGFPGLQVPGA</sequence>
<evidence type="ECO:0000256" key="2">
    <source>
        <dbReference type="SAM" id="SignalP"/>
    </source>
</evidence>
<feature type="compositionally biased region" description="Low complexity" evidence="1">
    <location>
        <begin position="120"/>
        <end position="146"/>
    </location>
</feature>
<feature type="chain" id="PRO_5038547899" evidence="2">
    <location>
        <begin position="24"/>
        <end position="368"/>
    </location>
</feature>
<dbReference type="InterPro" id="IPR029447">
    <property type="entry name" value="DUF4439"/>
</dbReference>
<dbReference type="PROSITE" id="PS51257">
    <property type="entry name" value="PROKAR_LIPOPROTEIN"/>
    <property type="match status" value="1"/>
</dbReference>
<dbReference type="EMBL" id="CP041616">
    <property type="protein sequence ID" value="QDO89100.1"/>
    <property type="molecule type" value="Genomic_DNA"/>
</dbReference>
<protein>
    <submittedName>
        <fullName evidence="4">DUF4439 domain-containing protein</fullName>
    </submittedName>
</protein>
<dbReference type="PROSITE" id="PS51318">
    <property type="entry name" value="TAT"/>
    <property type="match status" value="1"/>
</dbReference>
<dbReference type="OrthoDB" id="4868604at2"/>
<dbReference type="Pfam" id="PF14530">
    <property type="entry name" value="DUF4439"/>
    <property type="match status" value="1"/>
</dbReference>
<dbReference type="KEGG" id="orz:FNH13_12830"/>
<proteinExistence type="predicted"/>
<organism evidence="4 5">
    <name type="scientific">Ornithinimicrobium ciconiae</name>
    <dbReference type="NCBI Taxonomy" id="2594265"/>
    <lineage>
        <taxon>Bacteria</taxon>
        <taxon>Bacillati</taxon>
        <taxon>Actinomycetota</taxon>
        <taxon>Actinomycetes</taxon>
        <taxon>Micrococcales</taxon>
        <taxon>Ornithinimicrobiaceae</taxon>
        <taxon>Ornithinimicrobium</taxon>
    </lineage>
</organism>
<feature type="signal peptide" evidence="2">
    <location>
        <begin position="1"/>
        <end position="23"/>
    </location>
</feature>
<name>A0A516GCL3_9MICO</name>
<dbReference type="AlphaFoldDB" id="A0A516GCL3"/>
<accession>A0A516GCL3</accession>
<dbReference type="InterPro" id="IPR012347">
    <property type="entry name" value="Ferritin-like"/>
</dbReference>
<evidence type="ECO:0000256" key="1">
    <source>
        <dbReference type="SAM" id="MobiDB-lite"/>
    </source>
</evidence>
<evidence type="ECO:0000313" key="4">
    <source>
        <dbReference type="EMBL" id="QDO89100.1"/>
    </source>
</evidence>
<feature type="domain" description="DUF4439" evidence="3">
    <location>
        <begin position="242"/>
        <end position="364"/>
    </location>
</feature>
<dbReference type="Gene3D" id="1.20.1260.10">
    <property type="match status" value="1"/>
</dbReference>
<evidence type="ECO:0000259" key="3">
    <source>
        <dbReference type="Pfam" id="PF14530"/>
    </source>
</evidence>
<dbReference type="Proteomes" id="UP000315395">
    <property type="component" value="Chromosome"/>
</dbReference>
<dbReference type="InterPro" id="IPR006311">
    <property type="entry name" value="TAT_signal"/>
</dbReference>
<keyword evidence="5" id="KW-1185">Reference proteome</keyword>
<evidence type="ECO:0000313" key="5">
    <source>
        <dbReference type="Proteomes" id="UP000315395"/>
    </source>
</evidence>
<keyword evidence="2" id="KW-0732">Signal</keyword>
<feature type="region of interest" description="Disordered" evidence="1">
    <location>
        <begin position="29"/>
        <end position="58"/>
    </location>
</feature>
<dbReference type="RefSeq" id="WP_143783777.1">
    <property type="nucleotide sequence ID" value="NZ_CP041616.1"/>
</dbReference>
<gene>
    <name evidence="4" type="ORF">FNH13_12830</name>
</gene>
<reference evidence="4 5" key="1">
    <citation type="submission" date="2019-07" db="EMBL/GenBank/DDBJ databases">
        <title>complete genome sequencing of Ornithinimicrobium sp. H23M54.</title>
        <authorList>
            <person name="Bae J.-W."/>
            <person name="Lee S.-Y."/>
        </authorList>
    </citation>
    <scope>NUCLEOTIDE SEQUENCE [LARGE SCALE GENOMIC DNA]</scope>
    <source>
        <strain evidence="4 5">H23M54</strain>
    </source>
</reference>
<feature type="region of interest" description="Disordered" evidence="1">
    <location>
        <begin position="113"/>
        <end position="174"/>
    </location>
</feature>